<keyword evidence="4 6" id="KW-0233">DNA recombination</keyword>
<dbReference type="Gene3D" id="1.10.150.20">
    <property type="entry name" value="5' to 3' exonuclease, C-terminal subdomain"/>
    <property type="match status" value="1"/>
</dbReference>
<dbReference type="Proteomes" id="UP000019482">
    <property type="component" value="Unassembled WGS sequence"/>
</dbReference>
<evidence type="ECO:0000313" key="10">
    <source>
        <dbReference type="Proteomes" id="UP000019482"/>
    </source>
</evidence>
<keyword evidence="1 6" id="KW-0963">Cytoplasm</keyword>
<organism evidence="9 10">
    <name type="scientific">Clostridium tyrobutyricum DIVETGP</name>
    <dbReference type="NCBI Taxonomy" id="1408889"/>
    <lineage>
        <taxon>Bacteria</taxon>
        <taxon>Bacillati</taxon>
        <taxon>Bacillota</taxon>
        <taxon>Clostridia</taxon>
        <taxon>Eubacteriales</taxon>
        <taxon>Clostridiaceae</taxon>
        <taxon>Clostridium</taxon>
    </lineage>
</organism>
<comment type="subcellular location">
    <subcellularLocation>
        <location evidence="6">Cytoplasm</location>
    </subcellularLocation>
</comment>
<dbReference type="Gene3D" id="1.10.8.10">
    <property type="entry name" value="DNA helicase RuvA subunit, C-terminal domain"/>
    <property type="match status" value="1"/>
</dbReference>
<dbReference type="Pfam" id="PF14520">
    <property type="entry name" value="HHH_5"/>
    <property type="match status" value="1"/>
</dbReference>
<comment type="caution">
    <text evidence="9">The sequence shown here is derived from an EMBL/GenBank/DDBJ whole genome shotgun (WGS) entry which is preliminary data.</text>
</comment>
<dbReference type="SUPFAM" id="SSF46929">
    <property type="entry name" value="DNA helicase RuvA subunit, C-terminal domain"/>
    <property type="match status" value="1"/>
</dbReference>
<feature type="domain" description="Helix-hairpin-helix DNA-binding motif class 1" evidence="8">
    <location>
        <begin position="108"/>
        <end position="127"/>
    </location>
</feature>
<dbReference type="GO" id="GO:0048476">
    <property type="term" value="C:Holliday junction resolvase complex"/>
    <property type="evidence" value="ECO:0007669"/>
    <property type="project" value="UniProtKB-UniRule"/>
</dbReference>
<dbReference type="InterPro" id="IPR000085">
    <property type="entry name" value="RuvA"/>
</dbReference>
<protein>
    <recommendedName>
        <fullName evidence="6">Holliday junction branch migration complex subunit RuvA</fullName>
    </recommendedName>
</protein>
<dbReference type="SUPFAM" id="SSF50249">
    <property type="entry name" value="Nucleic acid-binding proteins"/>
    <property type="match status" value="1"/>
</dbReference>
<evidence type="ECO:0000256" key="3">
    <source>
        <dbReference type="ARBA" id="ARBA00023125"/>
    </source>
</evidence>
<keyword evidence="9" id="KW-0347">Helicase</keyword>
<keyword evidence="10" id="KW-1185">Reference proteome</keyword>
<dbReference type="GO" id="GO:0000400">
    <property type="term" value="F:four-way junction DNA binding"/>
    <property type="evidence" value="ECO:0007669"/>
    <property type="project" value="UniProtKB-UniRule"/>
</dbReference>
<comment type="domain">
    <text evidence="6">Has three domains with a flexible linker between the domains II and III and assumes an 'L' shape. Domain III is highly mobile and contacts RuvB.</text>
</comment>
<dbReference type="Pfam" id="PF07499">
    <property type="entry name" value="RuvA_C"/>
    <property type="match status" value="1"/>
</dbReference>
<feature type="coiled-coil region" evidence="7">
    <location>
        <begin position="137"/>
        <end position="164"/>
    </location>
</feature>
<keyword evidence="9" id="KW-0378">Hydrolase</keyword>
<keyword evidence="5 6" id="KW-0234">DNA repair</keyword>
<dbReference type="HAMAP" id="MF_00031">
    <property type="entry name" value="DNA_HJ_migration_RuvA"/>
    <property type="match status" value="1"/>
</dbReference>
<keyword evidence="7" id="KW-0175">Coiled coil</keyword>
<dbReference type="SUPFAM" id="SSF47781">
    <property type="entry name" value="RuvA domain 2-like"/>
    <property type="match status" value="1"/>
</dbReference>
<comment type="function">
    <text evidence="6">The RuvA-RuvB-RuvC complex processes Holliday junction (HJ) DNA during genetic recombination and DNA repair, while the RuvA-RuvB complex plays an important role in the rescue of blocked DNA replication forks via replication fork reversal (RFR). RuvA specifically binds to HJ cruciform DNA, conferring on it an open structure. The RuvB hexamer acts as an ATP-dependent pump, pulling dsDNA into and through the RuvAB complex. HJ branch migration allows RuvC to scan DNA until it finds its consensus sequence, where it cleaves and resolves the cruciform DNA.</text>
</comment>
<evidence type="ECO:0000256" key="4">
    <source>
        <dbReference type="ARBA" id="ARBA00023172"/>
    </source>
</evidence>
<keyword evidence="9" id="KW-0547">Nucleotide-binding</keyword>
<dbReference type="GeneID" id="29419677"/>
<dbReference type="GO" id="GO:0005737">
    <property type="term" value="C:cytoplasm"/>
    <property type="evidence" value="ECO:0007669"/>
    <property type="project" value="UniProtKB-SubCell"/>
</dbReference>
<dbReference type="Pfam" id="PF01330">
    <property type="entry name" value="RuvA_N"/>
    <property type="match status" value="1"/>
</dbReference>
<evidence type="ECO:0000313" key="9">
    <source>
        <dbReference type="EMBL" id="CDL90703.1"/>
    </source>
</evidence>
<proteinExistence type="inferred from homology"/>
<dbReference type="CDD" id="cd14332">
    <property type="entry name" value="UBA_RuvA_C"/>
    <property type="match status" value="1"/>
</dbReference>
<dbReference type="GO" id="GO:0009379">
    <property type="term" value="C:Holliday junction helicase complex"/>
    <property type="evidence" value="ECO:0007669"/>
    <property type="project" value="InterPro"/>
</dbReference>
<dbReference type="AlphaFoldDB" id="W6N2U1"/>
<comment type="subunit">
    <text evidence="6">Homotetramer. Forms an RuvA(8)-RuvB(12)-Holliday junction (HJ) complex. HJ DNA is sandwiched between 2 RuvA tetramers; dsDNA enters through RuvA and exits via RuvB. An RuvB hexamer assembles on each DNA strand where it exits the tetramer. Each RuvB hexamer is contacted by two RuvA subunits (via domain III) on 2 adjacent RuvB subunits; this complex drives branch migration. In the full resolvosome a probable DNA-RuvA(4)-RuvB(12)-RuvC(2) complex forms which resolves the HJ.</text>
</comment>
<evidence type="ECO:0000259" key="8">
    <source>
        <dbReference type="SMART" id="SM00278"/>
    </source>
</evidence>
<dbReference type="GO" id="GO:0006310">
    <property type="term" value="P:DNA recombination"/>
    <property type="evidence" value="ECO:0007669"/>
    <property type="project" value="UniProtKB-UniRule"/>
</dbReference>
<dbReference type="InterPro" id="IPR012340">
    <property type="entry name" value="NA-bd_OB-fold"/>
</dbReference>
<dbReference type="GO" id="GO:0006281">
    <property type="term" value="P:DNA repair"/>
    <property type="evidence" value="ECO:0007669"/>
    <property type="project" value="UniProtKB-UniRule"/>
</dbReference>
<keyword evidence="3 6" id="KW-0238">DNA-binding</keyword>
<dbReference type="EMBL" id="CBXI010000008">
    <property type="protein sequence ID" value="CDL90703.1"/>
    <property type="molecule type" value="Genomic_DNA"/>
</dbReference>
<dbReference type="InterPro" id="IPR013849">
    <property type="entry name" value="DNA_helicase_Holl-junc_RuvA_I"/>
</dbReference>
<accession>W6N2U1</accession>
<evidence type="ECO:0000256" key="7">
    <source>
        <dbReference type="SAM" id="Coils"/>
    </source>
</evidence>
<comment type="caution">
    <text evidence="6">Lacks conserved residue(s) required for the propagation of feature annotation.</text>
</comment>
<dbReference type="GO" id="GO:0005524">
    <property type="term" value="F:ATP binding"/>
    <property type="evidence" value="ECO:0007669"/>
    <property type="project" value="InterPro"/>
</dbReference>
<keyword evidence="2 6" id="KW-0227">DNA damage</keyword>
<comment type="similarity">
    <text evidence="6">Belongs to the RuvA family.</text>
</comment>
<feature type="domain" description="Helix-hairpin-helix DNA-binding motif class 1" evidence="8">
    <location>
        <begin position="73"/>
        <end position="92"/>
    </location>
</feature>
<feature type="region of interest" description="Domain I" evidence="6">
    <location>
        <begin position="1"/>
        <end position="64"/>
    </location>
</feature>
<dbReference type="RefSeq" id="WP_017752812.1">
    <property type="nucleotide sequence ID" value="NZ_CBXI010000008.1"/>
</dbReference>
<keyword evidence="9" id="KW-0067">ATP-binding</keyword>
<dbReference type="InterPro" id="IPR003583">
    <property type="entry name" value="Hlx-hairpin-Hlx_DNA-bd_motif"/>
</dbReference>
<name>W6N2U1_CLOTY</name>
<evidence type="ECO:0000256" key="2">
    <source>
        <dbReference type="ARBA" id="ARBA00022763"/>
    </source>
</evidence>
<dbReference type="NCBIfam" id="TIGR00084">
    <property type="entry name" value="ruvA"/>
    <property type="match status" value="1"/>
</dbReference>
<sequence length="197" mass="21808">MYEYIKGIYAGMNKDYIIVENNDIGYRINTSGSTIANIPKIGDHILVYVTQIVREDFIGLYGFLTREELFMFNLLLGVNGIGAKAALSLLSITNVNNLKYAIITKDENTIIRAPGIGKKTAQRVILELKDKIDCKEIDQLNGNEDELNANNENLSEALEALISLGYSQKEASKALDSIKIGDSVEVIIKDALKFLMG</sequence>
<feature type="region of interest" description="Domain III" evidence="6">
    <location>
        <begin position="149"/>
        <end position="197"/>
    </location>
</feature>
<gene>
    <name evidence="6" type="primary">ruvA</name>
    <name evidence="9" type="ORF">CTDIVETGP_0773</name>
</gene>
<evidence type="ECO:0000256" key="5">
    <source>
        <dbReference type="ARBA" id="ARBA00023204"/>
    </source>
</evidence>
<dbReference type="InterPro" id="IPR036267">
    <property type="entry name" value="RuvA_C_sf"/>
</dbReference>
<dbReference type="OrthoDB" id="5293449at2"/>
<dbReference type="Gene3D" id="2.40.50.140">
    <property type="entry name" value="Nucleic acid-binding proteins"/>
    <property type="match status" value="1"/>
</dbReference>
<reference evidence="9 10" key="1">
    <citation type="journal article" date="2015" name="Genome Announc.">
        <title>Draft Genome Sequence of Clostridium tyrobutyricum Strain DIVETGP, Isolated from Cow's Milk for Grana Padano Production.</title>
        <authorList>
            <person name="Soggiu A."/>
            <person name="Piras C."/>
            <person name="Gaiarsa S."/>
            <person name="Sassera D."/>
            <person name="Roncada P."/>
            <person name="Bendixen E."/>
            <person name="Brasca M."/>
            <person name="Bonizzi L."/>
        </authorList>
    </citation>
    <scope>NUCLEOTIDE SEQUENCE [LARGE SCALE GENOMIC DNA]</scope>
    <source>
        <strain evidence="9 10">DIVETGP</strain>
    </source>
</reference>
<evidence type="ECO:0000256" key="6">
    <source>
        <dbReference type="HAMAP-Rule" id="MF_00031"/>
    </source>
</evidence>
<dbReference type="SMART" id="SM00278">
    <property type="entry name" value="HhH1"/>
    <property type="match status" value="2"/>
</dbReference>
<dbReference type="InterPro" id="IPR011114">
    <property type="entry name" value="RuvA_C"/>
</dbReference>
<evidence type="ECO:0000256" key="1">
    <source>
        <dbReference type="ARBA" id="ARBA00022490"/>
    </source>
</evidence>
<dbReference type="InterPro" id="IPR010994">
    <property type="entry name" value="RuvA_2-like"/>
</dbReference>
<dbReference type="GO" id="GO:0009378">
    <property type="term" value="F:four-way junction helicase activity"/>
    <property type="evidence" value="ECO:0007669"/>
    <property type="project" value="InterPro"/>
</dbReference>